<feature type="compositionally biased region" description="Basic residues" evidence="1">
    <location>
        <begin position="405"/>
        <end position="429"/>
    </location>
</feature>
<feature type="compositionally biased region" description="Basic residues" evidence="1">
    <location>
        <begin position="495"/>
        <end position="524"/>
    </location>
</feature>
<feature type="compositionally biased region" description="Basic residues" evidence="1">
    <location>
        <begin position="175"/>
        <end position="187"/>
    </location>
</feature>
<sequence length="524" mass="58249">GLAPHTTQPDHRCRRRSRCAPARPRGRWGGAARPFGAVRAAAHPGRPVHAERRVGAAEPQRHHAVDEARGRRAHEPAAGRDQPRRGLPLGPLPPGRRRRRREELRGAPPRREPGPRTRRAVLLPLLHLRREQPGRPLPHRPPGRQRRAGPHRVLLLPGLRGRVLRRAPRPGPGARPRRRRVSRRLHLRAPLLRGAAPGHDRREQGRRGPDARGVPREVRALPLRQGPARDAREGPAHQHLGRPRGRGQLRQGQAGRGHEAGADPVRAAQGQRLPGVLRAHAADPRPRGARPHVRHDPARRERGAVPARPAPVPRRPAVRRPVLRAVHGVRGGGADAPRRDAEGVAEGGPGAIAGALEGRREPGDDHVAGRPARTGDQQGPVGRLRGRAPGDPRACARQGREGPHVHHRRHPLVLRRQRHADRSRRRTRRPAAGGDRVRRRLADVAVHLPAAGRHRWRRRERGGDPLEQPAHQVRQHARPRLRGHGVPARSVERHVPRRALGHRREGRRLRPGQVRARARGVPRL</sequence>
<feature type="compositionally biased region" description="Basic and acidic residues" evidence="1">
    <location>
        <begin position="101"/>
        <end position="115"/>
    </location>
</feature>
<organism evidence="2">
    <name type="scientific">uncultured Solirubrobacteraceae bacterium</name>
    <dbReference type="NCBI Taxonomy" id="1162706"/>
    <lineage>
        <taxon>Bacteria</taxon>
        <taxon>Bacillati</taxon>
        <taxon>Actinomycetota</taxon>
        <taxon>Thermoleophilia</taxon>
        <taxon>Solirubrobacterales</taxon>
        <taxon>Solirubrobacteraceae</taxon>
        <taxon>environmental samples</taxon>
    </lineage>
</organism>
<feature type="compositionally biased region" description="Basic and acidic residues" evidence="1">
    <location>
        <begin position="198"/>
        <end position="219"/>
    </location>
</feature>
<protein>
    <submittedName>
        <fullName evidence="2">Secreted alkaline phosphatase</fullName>
    </submittedName>
</protein>
<feature type="compositionally biased region" description="Basic and acidic residues" evidence="1">
    <location>
        <begin position="48"/>
        <end position="84"/>
    </location>
</feature>
<proteinExistence type="predicted"/>
<dbReference type="EMBL" id="CADCVT010000212">
    <property type="protein sequence ID" value="CAA9504567.1"/>
    <property type="molecule type" value="Genomic_DNA"/>
</dbReference>
<feature type="compositionally biased region" description="Low complexity" evidence="1">
    <location>
        <begin position="30"/>
        <end position="42"/>
    </location>
</feature>
<feature type="compositionally biased region" description="Basic residues" evidence="1">
    <location>
        <begin position="137"/>
        <end position="150"/>
    </location>
</feature>
<feature type="compositionally biased region" description="Low complexity" evidence="1">
    <location>
        <begin position="151"/>
        <end position="161"/>
    </location>
</feature>
<feature type="region of interest" description="Disordered" evidence="1">
    <location>
        <begin position="457"/>
        <end position="524"/>
    </location>
</feature>
<accession>A0A6J4ST09</accession>
<feature type="non-terminal residue" evidence="2">
    <location>
        <position position="524"/>
    </location>
</feature>
<reference evidence="2" key="1">
    <citation type="submission" date="2020-02" db="EMBL/GenBank/DDBJ databases">
        <authorList>
            <person name="Meier V. D."/>
        </authorList>
    </citation>
    <scope>NUCLEOTIDE SEQUENCE</scope>
    <source>
        <strain evidence="2">AVDCRST_MAG85</strain>
    </source>
</reference>
<dbReference type="AlphaFoldDB" id="A0A6J4ST09"/>
<feature type="region of interest" description="Disordered" evidence="1">
    <location>
        <begin position="281"/>
        <end position="316"/>
    </location>
</feature>
<name>A0A6J4ST09_9ACTN</name>
<feature type="region of interest" description="Disordered" evidence="1">
    <location>
        <begin position="1"/>
        <end position="268"/>
    </location>
</feature>
<feature type="compositionally biased region" description="Basic and acidic residues" evidence="1">
    <location>
        <begin position="294"/>
        <end position="303"/>
    </location>
</feature>
<feature type="compositionally biased region" description="Basic residues" evidence="1">
    <location>
        <begin position="473"/>
        <end position="483"/>
    </location>
</feature>
<feature type="region of interest" description="Disordered" evidence="1">
    <location>
        <begin position="329"/>
        <end position="437"/>
    </location>
</feature>
<feature type="non-terminal residue" evidence="2">
    <location>
        <position position="1"/>
    </location>
</feature>
<evidence type="ECO:0000313" key="2">
    <source>
        <dbReference type="EMBL" id="CAA9504567.1"/>
    </source>
</evidence>
<feature type="compositionally biased region" description="Basic and acidic residues" evidence="1">
    <location>
        <begin position="357"/>
        <end position="368"/>
    </location>
</feature>
<gene>
    <name evidence="2" type="ORF">AVDCRST_MAG85-1969</name>
</gene>
<feature type="compositionally biased region" description="Basic and acidic residues" evidence="1">
    <location>
        <begin position="227"/>
        <end position="236"/>
    </location>
</feature>
<evidence type="ECO:0000256" key="1">
    <source>
        <dbReference type="SAM" id="MobiDB-lite"/>
    </source>
</evidence>